<protein>
    <submittedName>
        <fullName evidence="4">Family 43 glycosylhydrolase</fullName>
    </submittedName>
</protein>
<evidence type="ECO:0000256" key="1">
    <source>
        <dbReference type="ARBA" id="ARBA00009865"/>
    </source>
</evidence>
<keyword evidence="2" id="KW-0378">Hydrolase</keyword>
<sequence>MKEQEGLDKIFYEHANADFRGLANAPKPLFFSSKDSAGIDGDIILIDIIKKIMKNQTSFRQGAEVFYHNELCYFLLLENDMGNPDYRVRYTNTMSPFRPLNISEKNLILEKIPEHGNYGTGHNSVIQTTDSDTSNMVYHRFIPSNRSELEPTAVYNREFCIDKLKLNTDGSIKPLVPKVSRIN</sequence>
<comment type="caution">
    <text evidence="4">The sequence shown here is derived from an EMBL/GenBank/DDBJ whole genome shotgun (WGS) entry which is preliminary data.</text>
</comment>
<evidence type="ECO:0000313" key="4">
    <source>
        <dbReference type="EMBL" id="MBD0832539.1"/>
    </source>
</evidence>
<name>A0A8J6QI72_9FLAO</name>
<comment type="similarity">
    <text evidence="1">Belongs to the glycosyl hydrolase 43 family.</text>
</comment>
<organism evidence="4 5">
    <name type="scientific">Aestuariibaculum sediminum</name>
    <dbReference type="NCBI Taxonomy" id="2770637"/>
    <lineage>
        <taxon>Bacteria</taxon>
        <taxon>Pseudomonadati</taxon>
        <taxon>Bacteroidota</taxon>
        <taxon>Flavobacteriia</taxon>
        <taxon>Flavobacteriales</taxon>
        <taxon>Flavobacteriaceae</taxon>
    </lineage>
</organism>
<dbReference type="Pfam" id="PF04616">
    <property type="entry name" value="Glyco_hydro_43"/>
    <property type="match status" value="1"/>
</dbReference>
<keyword evidence="5" id="KW-1185">Reference proteome</keyword>
<evidence type="ECO:0000256" key="2">
    <source>
        <dbReference type="ARBA" id="ARBA00022801"/>
    </source>
</evidence>
<dbReference type="InterPro" id="IPR006710">
    <property type="entry name" value="Glyco_hydro_43"/>
</dbReference>
<dbReference type="RefSeq" id="WP_188230331.1">
    <property type="nucleotide sequence ID" value="NZ_JACVXB010000004.1"/>
</dbReference>
<proteinExistence type="inferred from homology"/>
<dbReference type="EMBL" id="JACVXB010000004">
    <property type="protein sequence ID" value="MBD0832539.1"/>
    <property type="molecule type" value="Genomic_DNA"/>
</dbReference>
<dbReference type="Gene3D" id="2.115.10.20">
    <property type="entry name" value="Glycosyl hydrolase domain, family 43"/>
    <property type="match status" value="1"/>
</dbReference>
<evidence type="ECO:0000256" key="3">
    <source>
        <dbReference type="ARBA" id="ARBA00023295"/>
    </source>
</evidence>
<dbReference type="InterPro" id="IPR023296">
    <property type="entry name" value="Glyco_hydro_beta-prop_sf"/>
</dbReference>
<dbReference type="GO" id="GO:0004553">
    <property type="term" value="F:hydrolase activity, hydrolyzing O-glycosyl compounds"/>
    <property type="evidence" value="ECO:0007669"/>
    <property type="project" value="InterPro"/>
</dbReference>
<dbReference type="AlphaFoldDB" id="A0A8J6QI72"/>
<dbReference type="GO" id="GO:0005975">
    <property type="term" value="P:carbohydrate metabolic process"/>
    <property type="evidence" value="ECO:0007669"/>
    <property type="project" value="InterPro"/>
</dbReference>
<dbReference type="Proteomes" id="UP000600588">
    <property type="component" value="Unassembled WGS sequence"/>
</dbReference>
<dbReference type="SUPFAM" id="SSF75005">
    <property type="entry name" value="Arabinanase/levansucrase/invertase"/>
    <property type="match status" value="1"/>
</dbReference>
<evidence type="ECO:0000313" key="5">
    <source>
        <dbReference type="Proteomes" id="UP000600588"/>
    </source>
</evidence>
<accession>A0A8J6QI72</accession>
<gene>
    <name evidence="4" type="ORF">ICJ83_10390</name>
</gene>
<keyword evidence="3" id="KW-0326">Glycosidase</keyword>
<reference evidence="4 5" key="1">
    <citation type="submission" date="2020-09" db="EMBL/GenBank/DDBJ databases">
        <title>TT11 complete genome.</title>
        <authorList>
            <person name="Wu Z."/>
        </authorList>
    </citation>
    <scope>NUCLEOTIDE SEQUENCE [LARGE SCALE GENOMIC DNA]</scope>
    <source>
        <strain evidence="4 5">TT11</strain>
    </source>
</reference>